<feature type="non-terminal residue" evidence="2">
    <location>
        <position position="1"/>
    </location>
</feature>
<gene>
    <name evidence="2" type="ORF">LITE_LOCUS41663</name>
</gene>
<organism evidence="2 3">
    <name type="scientific">Linum tenue</name>
    <dbReference type="NCBI Taxonomy" id="586396"/>
    <lineage>
        <taxon>Eukaryota</taxon>
        <taxon>Viridiplantae</taxon>
        <taxon>Streptophyta</taxon>
        <taxon>Embryophyta</taxon>
        <taxon>Tracheophyta</taxon>
        <taxon>Spermatophyta</taxon>
        <taxon>Magnoliopsida</taxon>
        <taxon>eudicotyledons</taxon>
        <taxon>Gunneridae</taxon>
        <taxon>Pentapetalae</taxon>
        <taxon>rosids</taxon>
        <taxon>fabids</taxon>
        <taxon>Malpighiales</taxon>
        <taxon>Linaceae</taxon>
        <taxon>Linum</taxon>
    </lineage>
</organism>
<dbReference type="Proteomes" id="UP001154282">
    <property type="component" value="Unassembled WGS sequence"/>
</dbReference>
<feature type="compositionally biased region" description="Basic and acidic residues" evidence="1">
    <location>
        <begin position="15"/>
        <end position="24"/>
    </location>
</feature>
<proteinExistence type="predicted"/>
<accession>A0AAV0Q677</accession>
<reference evidence="2" key="1">
    <citation type="submission" date="2022-08" db="EMBL/GenBank/DDBJ databases">
        <authorList>
            <person name="Gutierrez-Valencia J."/>
        </authorList>
    </citation>
    <scope>NUCLEOTIDE SEQUENCE</scope>
</reference>
<comment type="caution">
    <text evidence="2">The sequence shown here is derived from an EMBL/GenBank/DDBJ whole genome shotgun (WGS) entry which is preliminary data.</text>
</comment>
<dbReference type="AlphaFoldDB" id="A0AAV0Q677"/>
<feature type="compositionally biased region" description="Low complexity" evidence="1">
    <location>
        <begin position="39"/>
        <end position="52"/>
    </location>
</feature>
<keyword evidence="3" id="KW-1185">Reference proteome</keyword>
<feature type="compositionally biased region" description="Pro residues" evidence="1">
    <location>
        <begin position="26"/>
        <end position="38"/>
    </location>
</feature>
<sequence>LSSLPFHLSKKTQKKKEEPDDHRRPPSPSDSRPPPRRLPSPTAAARTPSPSAGFARSPANDMQARRRWIENGECEISRRKTVKDWKGGELKRVEERSDSVAEQMWGTSAGMGRWNRTAAGQWAAWESGLAAAEVLRRPFLGGRLGVSF</sequence>
<evidence type="ECO:0000256" key="1">
    <source>
        <dbReference type="SAM" id="MobiDB-lite"/>
    </source>
</evidence>
<protein>
    <submittedName>
        <fullName evidence="2">Uncharacterized protein</fullName>
    </submittedName>
</protein>
<evidence type="ECO:0000313" key="2">
    <source>
        <dbReference type="EMBL" id="CAI0540396.1"/>
    </source>
</evidence>
<name>A0AAV0Q677_9ROSI</name>
<evidence type="ECO:0000313" key="3">
    <source>
        <dbReference type="Proteomes" id="UP001154282"/>
    </source>
</evidence>
<dbReference type="EMBL" id="CAMGYJ010000009">
    <property type="protein sequence ID" value="CAI0540396.1"/>
    <property type="molecule type" value="Genomic_DNA"/>
</dbReference>
<feature type="region of interest" description="Disordered" evidence="1">
    <location>
        <begin position="1"/>
        <end position="63"/>
    </location>
</feature>